<evidence type="ECO:0000256" key="1">
    <source>
        <dbReference type="SAM" id="MobiDB-lite"/>
    </source>
</evidence>
<accession>A0A2U2DX53</accession>
<evidence type="ECO:0008006" key="4">
    <source>
        <dbReference type="Google" id="ProtNLM"/>
    </source>
</evidence>
<dbReference type="Proteomes" id="UP000245252">
    <property type="component" value="Unassembled WGS sequence"/>
</dbReference>
<sequence>MAKKPNSFRPRGMPTAAEREREYDRQRNAQRPWRKWYFSRRWKNERLNFLSEPENQFCRRCQAAGLLNPGTMRPDGSLQRDPRRMHLVVHHTVRHHGDPSLFWDRSLWEPICPDHHDSEAQAEERAFVAEMARRGGG</sequence>
<comment type="caution">
    <text evidence="2">The sequence shown here is derived from an EMBL/GenBank/DDBJ whole genome shotgun (WGS) entry which is preliminary data.</text>
</comment>
<dbReference type="EMBL" id="QFBC01000001">
    <property type="protein sequence ID" value="PWE57904.1"/>
    <property type="molecule type" value="Genomic_DNA"/>
</dbReference>
<feature type="compositionally biased region" description="Basic and acidic residues" evidence="1">
    <location>
        <begin position="17"/>
        <end position="27"/>
    </location>
</feature>
<dbReference type="RefSeq" id="WP_109456421.1">
    <property type="nucleotide sequence ID" value="NZ_QFBC01000001.1"/>
</dbReference>
<evidence type="ECO:0000313" key="3">
    <source>
        <dbReference type="Proteomes" id="UP000245252"/>
    </source>
</evidence>
<dbReference type="AlphaFoldDB" id="A0A2U2DX53"/>
<organism evidence="2 3">
    <name type="scientific">Metarhizobium album</name>
    <dbReference type="NCBI Taxonomy" id="2182425"/>
    <lineage>
        <taxon>Bacteria</taxon>
        <taxon>Pseudomonadati</taxon>
        <taxon>Pseudomonadota</taxon>
        <taxon>Alphaproteobacteria</taxon>
        <taxon>Hyphomicrobiales</taxon>
        <taxon>Rhizobiaceae</taxon>
        <taxon>Metarhizobium</taxon>
    </lineage>
</organism>
<reference evidence="2 3" key="1">
    <citation type="submission" date="2018-05" db="EMBL/GenBank/DDBJ databases">
        <title>The draft genome of strain NS-104.</title>
        <authorList>
            <person name="Hang P."/>
            <person name="Jiang J."/>
        </authorList>
    </citation>
    <scope>NUCLEOTIDE SEQUENCE [LARGE SCALE GENOMIC DNA]</scope>
    <source>
        <strain evidence="2 3">NS-104</strain>
    </source>
</reference>
<protein>
    <recommendedName>
        <fullName evidence="4">HNH endonuclease</fullName>
    </recommendedName>
</protein>
<dbReference type="OrthoDB" id="5292295at2"/>
<name>A0A2U2DX53_9HYPH</name>
<gene>
    <name evidence="2" type="ORF">DEM27_01545</name>
</gene>
<feature type="region of interest" description="Disordered" evidence="1">
    <location>
        <begin position="1"/>
        <end position="28"/>
    </location>
</feature>
<proteinExistence type="predicted"/>
<evidence type="ECO:0000313" key="2">
    <source>
        <dbReference type="EMBL" id="PWE57904.1"/>
    </source>
</evidence>
<keyword evidence="3" id="KW-1185">Reference proteome</keyword>